<dbReference type="EMBL" id="FTOL01000004">
    <property type="protein sequence ID" value="SIT03707.1"/>
    <property type="molecule type" value="Genomic_DNA"/>
</dbReference>
<dbReference type="STRING" id="373668.SAMN05421786_104217"/>
<dbReference type="SMART" id="SM00342">
    <property type="entry name" value="HTH_ARAC"/>
    <property type="match status" value="1"/>
</dbReference>
<dbReference type="Gene3D" id="2.60.120.10">
    <property type="entry name" value="Jelly Rolls"/>
    <property type="match status" value="1"/>
</dbReference>
<dbReference type="GO" id="GO:0003700">
    <property type="term" value="F:DNA-binding transcription factor activity"/>
    <property type="evidence" value="ECO:0007669"/>
    <property type="project" value="InterPro"/>
</dbReference>
<keyword evidence="6" id="KW-1185">Reference proteome</keyword>
<dbReference type="GO" id="GO:0043565">
    <property type="term" value="F:sequence-specific DNA binding"/>
    <property type="evidence" value="ECO:0007669"/>
    <property type="project" value="InterPro"/>
</dbReference>
<keyword evidence="2" id="KW-0238">DNA-binding</keyword>
<dbReference type="PANTHER" id="PTHR11019">
    <property type="entry name" value="HTH-TYPE TRANSCRIPTIONAL REGULATOR NIMR"/>
    <property type="match status" value="1"/>
</dbReference>
<dbReference type="InterPro" id="IPR011051">
    <property type="entry name" value="RmlC_Cupin_sf"/>
</dbReference>
<evidence type="ECO:0000313" key="5">
    <source>
        <dbReference type="EMBL" id="SIT03707.1"/>
    </source>
</evidence>
<sequence length="283" mass="32689">MIIFAFSLFTKFFMGLIAALPDIDKHDKSVFVMHEKSEKLIPFHKHTKGQLSYVEGGIAYITIDNRTYVVPARHFFWIPQGMEHILEIGHTATVLRSLYFYAYDDVSDPFYGKLGIYPASELLIQMIKYTEMWDEKHVTEKDENFEFLVALKKILPKTHKQPLPIILPATHNKQMMKIVSYLEWNIGEKLTLSNVSARFGLSERSMSRLFKADMNISFLQYLKTLRIIKAIELLLNTDKAINEIADDVGYSSISAFSDTFHEFTQSRPSDLRKSSKAFRSPSI</sequence>
<evidence type="ECO:0000313" key="6">
    <source>
        <dbReference type="Proteomes" id="UP000186744"/>
    </source>
</evidence>
<evidence type="ECO:0000256" key="2">
    <source>
        <dbReference type="ARBA" id="ARBA00023125"/>
    </source>
</evidence>
<organism evidence="5 6">
    <name type="scientific">Chryseobacterium ureilyticum</name>
    <dbReference type="NCBI Taxonomy" id="373668"/>
    <lineage>
        <taxon>Bacteria</taxon>
        <taxon>Pseudomonadati</taxon>
        <taxon>Bacteroidota</taxon>
        <taxon>Flavobacteriia</taxon>
        <taxon>Flavobacteriales</taxon>
        <taxon>Weeksellaceae</taxon>
        <taxon>Chryseobacterium group</taxon>
        <taxon>Chryseobacterium</taxon>
    </lineage>
</organism>
<dbReference type="InterPro" id="IPR014710">
    <property type="entry name" value="RmlC-like_jellyroll"/>
</dbReference>
<gene>
    <name evidence="5" type="ORF">SAMN05421786_104217</name>
</gene>
<dbReference type="InterPro" id="IPR003313">
    <property type="entry name" value="AraC-bd"/>
</dbReference>
<dbReference type="Gene3D" id="1.10.10.60">
    <property type="entry name" value="Homeodomain-like"/>
    <property type="match status" value="2"/>
</dbReference>
<feature type="domain" description="HTH araC/xylS-type" evidence="4">
    <location>
        <begin position="176"/>
        <end position="274"/>
    </location>
</feature>
<dbReference type="Pfam" id="PF12833">
    <property type="entry name" value="HTH_18"/>
    <property type="match status" value="1"/>
</dbReference>
<keyword evidence="1" id="KW-0805">Transcription regulation</keyword>
<evidence type="ECO:0000259" key="4">
    <source>
        <dbReference type="PROSITE" id="PS01124"/>
    </source>
</evidence>
<dbReference type="SUPFAM" id="SSF46689">
    <property type="entry name" value="Homeodomain-like"/>
    <property type="match status" value="2"/>
</dbReference>
<proteinExistence type="predicted"/>
<dbReference type="PROSITE" id="PS01124">
    <property type="entry name" value="HTH_ARAC_FAMILY_2"/>
    <property type="match status" value="1"/>
</dbReference>
<evidence type="ECO:0000256" key="1">
    <source>
        <dbReference type="ARBA" id="ARBA00023015"/>
    </source>
</evidence>
<dbReference type="Proteomes" id="UP000186744">
    <property type="component" value="Unassembled WGS sequence"/>
</dbReference>
<dbReference type="PANTHER" id="PTHR11019:SF190">
    <property type="entry name" value="ARAC-FAMILY REGULATORY PROTEIN"/>
    <property type="match status" value="1"/>
</dbReference>
<dbReference type="Pfam" id="PF02311">
    <property type="entry name" value="AraC_binding"/>
    <property type="match status" value="1"/>
</dbReference>
<dbReference type="InterPro" id="IPR009057">
    <property type="entry name" value="Homeodomain-like_sf"/>
</dbReference>
<dbReference type="AlphaFoldDB" id="A0A1N7NZD2"/>
<accession>A0A1N7NZD2</accession>
<dbReference type="SUPFAM" id="SSF51182">
    <property type="entry name" value="RmlC-like cupins"/>
    <property type="match status" value="1"/>
</dbReference>
<evidence type="ECO:0000256" key="3">
    <source>
        <dbReference type="ARBA" id="ARBA00023163"/>
    </source>
</evidence>
<dbReference type="InterPro" id="IPR018060">
    <property type="entry name" value="HTH_AraC"/>
</dbReference>
<reference evidence="6" key="1">
    <citation type="submission" date="2017-01" db="EMBL/GenBank/DDBJ databases">
        <authorList>
            <person name="Varghese N."/>
            <person name="Submissions S."/>
        </authorList>
    </citation>
    <scope>NUCLEOTIDE SEQUENCE [LARGE SCALE GENOMIC DNA]</scope>
    <source>
        <strain evidence="6">DSM 18017</strain>
    </source>
</reference>
<name>A0A1N7NZD2_9FLAO</name>
<protein>
    <submittedName>
        <fullName evidence="5">Transcriptional regulator, AraC family</fullName>
    </submittedName>
</protein>
<keyword evidence="3" id="KW-0804">Transcription</keyword>